<accession>A0A9W3AVX5</accession>
<evidence type="ECO:0000256" key="2">
    <source>
        <dbReference type="ARBA" id="ARBA00004156"/>
    </source>
</evidence>
<keyword evidence="15" id="KW-0472">Membrane</keyword>
<dbReference type="AlphaFoldDB" id="A0A9W3AVX5"/>
<keyword evidence="13" id="KW-0460">Magnesium</keyword>
<keyword evidence="17" id="KW-0968">Cytoplasmic vesicle</keyword>
<dbReference type="GO" id="GO:0005789">
    <property type="term" value="C:endoplasmic reticulum membrane"/>
    <property type="evidence" value="ECO:0007669"/>
    <property type="project" value="UniProtKB-SubCell"/>
</dbReference>
<dbReference type="GO" id="GO:0048306">
    <property type="term" value="F:calcium-dependent protein binding"/>
    <property type="evidence" value="ECO:0007669"/>
    <property type="project" value="UniProtKB-ARBA"/>
</dbReference>
<keyword evidence="9" id="KW-0677">Repeat</keyword>
<evidence type="ECO:0000256" key="8">
    <source>
        <dbReference type="ARBA" id="ARBA00022723"/>
    </source>
</evidence>
<evidence type="ECO:0000259" key="21">
    <source>
        <dbReference type="PROSITE" id="PS50222"/>
    </source>
</evidence>
<dbReference type="PANTHER" id="PTHR46212">
    <property type="entry name" value="PEFLIN"/>
    <property type="match status" value="1"/>
</dbReference>
<keyword evidence="5" id="KW-0963">Cytoplasm</keyword>
<sequence length="199" mass="22635">MSYGYGQQAGYGQPAGYNQGYGQPAPPPGVDQNFLSGIFQRIDTDRSGSISANELQRALSNGTWTPFNPETVRLMIGMFDRDNSGTINFQEFVSLWKYVTDWQNTFRSYDRDNSGSIDKTELKTALTSFGYRLSDQFYDILIRKFDRQGRGTVAFDDFVQCAVVLQTLTSSFRAFDTDQDGWIQISYEQFLTLVFSLRS</sequence>
<evidence type="ECO:0000256" key="15">
    <source>
        <dbReference type="ARBA" id="ARBA00023136"/>
    </source>
</evidence>
<dbReference type="SUPFAM" id="SSF47473">
    <property type="entry name" value="EF-hand"/>
    <property type="match status" value="1"/>
</dbReference>
<gene>
    <name evidence="23" type="primary">LOC106074295</name>
</gene>
<dbReference type="GO" id="GO:0042803">
    <property type="term" value="F:protein homodimerization activity"/>
    <property type="evidence" value="ECO:0007669"/>
    <property type="project" value="UniProtKB-ARBA"/>
</dbReference>
<evidence type="ECO:0000256" key="4">
    <source>
        <dbReference type="ARBA" id="ARBA00004406"/>
    </source>
</evidence>
<keyword evidence="11" id="KW-0256">Endoplasmic reticulum</keyword>
<evidence type="ECO:0000256" key="6">
    <source>
        <dbReference type="ARBA" id="ARBA00022657"/>
    </source>
</evidence>
<dbReference type="Pfam" id="PF13499">
    <property type="entry name" value="EF-hand_7"/>
    <property type="match status" value="2"/>
</dbReference>
<dbReference type="InterPro" id="IPR002048">
    <property type="entry name" value="EF_hand_dom"/>
</dbReference>
<dbReference type="PROSITE" id="PS50222">
    <property type="entry name" value="EF_HAND_2"/>
    <property type="match status" value="2"/>
</dbReference>
<dbReference type="GO" id="GO:0006915">
    <property type="term" value="P:apoptotic process"/>
    <property type="evidence" value="ECO:0007669"/>
    <property type="project" value="UniProtKB-KW"/>
</dbReference>
<evidence type="ECO:0000256" key="12">
    <source>
        <dbReference type="ARBA" id="ARBA00022837"/>
    </source>
</evidence>
<dbReference type="GO" id="GO:0030659">
    <property type="term" value="C:cytoplasmic vesicle membrane"/>
    <property type="evidence" value="ECO:0007669"/>
    <property type="project" value="UniProtKB-SubCell"/>
</dbReference>
<proteinExistence type="predicted"/>
<reference evidence="23" key="1">
    <citation type="submission" date="2025-08" db="UniProtKB">
        <authorList>
            <consortium name="RefSeq"/>
        </authorList>
    </citation>
    <scope>IDENTIFICATION</scope>
</reference>
<dbReference type="OMA" id="TWTPFNI"/>
<keyword evidence="16" id="KW-0539">Nucleus</keyword>
<name>A0A9W3AVX5_BIOGL</name>
<evidence type="ECO:0000313" key="22">
    <source>
        <dbReference type="Proteomes" id="UP001165740"/>
    </source>
</evidence>
<dbReference type="SMART" id="SM00054">
    <property type="entry name" value="EFh"/>
    <property type="match status" value="5"/>
</dbReference>
<dbReference type="PROSITE" id="PS00018">
    <property type="entry name" value="EF_HAND_1"/>
    <property type="match status" value="2"/>
</dbReference>
<evidence type="ECO:0000256" key="19">
    <source>
        <dbReference type="ARBA" id="ARBA00064503"/>
    </source>
</evidence>
<comment type="subunit">
    <text evidence="19">Homodimer and heterodimer; heterodimerizes (via the EF-hand 5) with PEF1. Isoform 1 and isoform 2 self-associate; probably forming homodimers. Interacts with CPNE4 (via VWFA domain). Interacts with PDCD6IP; the interaction is calcium-dependent. Interacts with RBM22. Interacts with PLSCR4. Interacts with ANXA7 and TSG101. Interacts with DAPK1. Interacts with SEC31A; the interaction is calcium-dependent and promotes monoubiquitination of SEC31A. Interacts with ANXA11 (via N-terminus); the interaction is calcium-dependent. Interacts with PLSCR3 (via N-terminus); the interaction is calcium-dependent. Interacts with MCOLN1; the interaction is calcium-dependent. Interacts with KDR; the interaction is calcium-dependent. Interacts with HEBP2; the interaction is calcium-dependent. Interacts with TFG. Isoform 1: Interacts with SHISA5, leading to stabilize it. Isoform 2: Does not interact with SHISA5. Isoform 2: Does not interact with PDCD6IP, TSG101, ANXA7 and ANXA11.</text>
</comment>
<dbReference type="Pfam" id="PF13202">
    <property type="entry name" value="EF-hand_5"/>
    <property type="match status" value="1"/>
</dbReference>
<organism evidence="22 23">
    <name type="scientific">Biomphalaria glabrata</name>
    <name type="common">Bloodfluke planorb</name>
    <name type="synonym">Freshwater snail</name>
    <dbReference type="NCBI Taxonomy" id="6526"/>
    <lineage>
        <taxon>Eukaryota</taxon>
        <taxon>Metazoa</taxon>
        <taxon>Spiralia</taxon>
        <taxon>Lophotrochozoa</taxon>
        <taxon>Mollusca</taxon>
        <taxon>Gastropoda</taxon>
        <taxon>Heterobranchia</taxon>
        <taxon>Euthyneura</taxon>
        <taxon>Panpulmonata</taxon>
        <taxon>Hygrophila</taxon>
        <taxon>Lymnaeoidea</taxon>
        <taxon>Planorbidae</taxon>
        <taxon>Biomphalaria</taxon>
    </lineage>
</organism>
<dbReference type="GO" id="GO:0005768">
    <property type="term" value="C:endosome"/>
    <property type="evidence" value="ECO:0007669"/>
    <property type="project" value="UniProtKB-SubCell"/>
</dbReference>
<evidence type="ECO:0000256" key="17">
    <source>
        <dbReference type="ARBA" id="ARBA00023329"/>
    </source>
</evidence>
<feature type="domain" description="EF-hand" evidence="21">
    <location>
        <begin position="30"/>
        <end position="65"/>
    </location>
</feature>
<dbReference type="GeneID" id="106074295"/>
<protein>
    <recommendedName>
        <fullName evidence="20">Programmed cell death protein 6</fullName>
    </recommendedName>
</protein>
<keyword evidence="22" id="KW-1185">Reference proteome</keyword>
<keyword evidence="8" id="KW-0479">Metal-binding</keyword>
<dbReference type="InterPro" id="IPR051426">
    <property type="entry name" value="Peflin/Sorcin_CaBP"/>
</dbReference>
<evidence type="ECO:0000256" key="13">
    <source>
        <dbReference type="ARBA" id="ARBA00022842"/>
    </source>
</evidence>
<keyword evidence="10" id="KW-0967">Endosome</keyword>
<evidence type="ECO:0000256" key="3">
    <source>
        <dbReference type="ARBA" id="ARBA00004177"/>
    </source>
</evidence>
<keyword evidence="6" id="KW-0037">Angiogenesis</keyword>
<evidence type="ECO:0000256" key="10">
    <source>
        <dbReference type="ARBA" id="ARBA00022753"/>
    </source>
</evidence>
<evidence type="ECO:0000256" key="18">
    <source>
        <dbReference type="ARBA" id="ARBA00056829"/>
    </source>
</evidence>
<evidence type="ECO:0000256" key="5">
    <source>
        <dbReference type="ARBA" id="ARBA00022490"/>
    </source>
</evidence>
<keyword evidence="12" id="KW-0106">Calcium</keyword>
<dbReference type="Proteomes" id="UP001165740">
    <property type="component" value="Chromosome 7"/>
</dbReference>
<evidence type="ECO:0000256" key="9">
    <source>
        <dbReference type="ARBA" id="ARBA00022737"/>
    </source>
</evidence>
<evidence type="ECO:0000256" key="14">
    <source>
        <dbReference type="ARBA" id="ARBA00022990"/>
    </source>
</evidence>
<evidence type="ECO:0000313" key="23">
    <source>
        <dbReference type="RefSeq" id="XP_055891373.1"/>
    </source>
</evidence>
<comment type="subcellular location">
    <subcellularLocation>
        <location evidence="2">Cytoplasmic vesicle membrane</location>
    </subcellularLocation>
    <subcellularLocation>
        <location evidence="4">Endoplasmic reticulum membrane</location>
        <topology evidence="4">Peripheral membrane protein</topology>
    </subcellularLocation>
    <subcellularLocation>
        <location evidence="3">Endosome</location>
    </subcellularLocation>
    <subcellularLocation>
        <location evidence="1">Nucleus</location>
    </subcellularLocation>
</comment>
<dbReference type="PANTHER" id="PTHR46212:SF9">
    <property type="entry name" value="PROGRAMMED CELL DEATH PROTEIN 6"/>
    <property type="match status" value="1"/>
</dbReference>
<dbReference type="GO" id="GO:0005634">
    <property type="term" value="C:nucleus"/>
    <property type="evidence" value="ECO:0007669"/>
    <property type="project" value="UniProtKB-SubCell"/>
</dbReference>
<keyword evidence="7" id="KW-0053">Apoptosis</keyword>
<dbReference type="RefSeq" id="XP_055891373.1">
    <property type="nucleotide sequence ID" value="XM_056035398.1"/>
</dbReference>
<evidence type="ECO:0000256" key="11">
    <source>
        <dbReference type="ARBA" id="ARBA00022824"/>
    </source>
</evidence>
<dbReference type="InterPro" id="IPR011992">
    <property type="entry name" value="EF-hand-dom_pair"/>
</dbReference>
<dbReference type="InterPro" id="IPR018247">
    <property type="entry name" value="EF_Hand_1_Ca_BS"/>
</dbReference>
<dbReference type="GO" id="GO:0051592">
    <property type="term" value="P:response to calcium ion"/>
    <property type="evidence" value="ECO:0007669"/>
    <property type="project" value="UniProtKB-ARBA"/>
</dbReference>
<dbReference type="GO" id="GO:0005509">
    <property type="term" value="F:calcium ion binding"/>
    <property type="evidence" value="ECO:0007669"/>
    <property type="project" value="InterPro"/>
</dbReference>
<evidence type="ECO:0000256" key="1">
    <source>
        <dbReference type="ARBA" id="ARBA00004123"/>
    </source>
</evidence>
<dbReference type="CDD" id="cd16183">
    <property type="entry name" value="EFh_PEF_ALG-2"/>
    <property type="match status" value="1"/>
</dbReference>
<dbReference type="FunFam" id="1.10.238.10:FF:000187">
    <property type="entry name" value="Programmed cell death protein 6"/>
    <property type="match status" value="1"/>
</dbReference>
<feature type="domain" description="EF-hand" evidence="21">
    <location>
        <begin position="97"/>
        <end position="132"/>
    </location>
</feature>
<evidence type="ECO:0000256" key="7">
    <source>
        <dbReference type="ARBA" id="ARBA00022703"/>
    </source>
</evidence>
<dbReference type="Gene3D" id="1.10.238.10">
    <property type="entry name" value="EF-hand"/>
    <property type="match status" value="1"/>
</dbReference>
<evidence type="ECO:0000256" key="20">
    <source>
        <dbReference type="ARBA" id="ARBA00071572"/>
    </source>
</evidence>
<keyword evidence="14" id="KW-0007">Acetylation</keyword>
<evidence type="ECO:0000256" key="16">
    <source>
        <dbReference type="ARBA" id="ARBA00023242"/>
    </source>
</evidence>
<comment type="function">
    <text evidence="18">Has a lower Ca(2+) affinity than isoform 1.</text>
</comment>